<dbReference type="RefSeq" id="XP_018108975.1">
    <property type="nucleotide sequence ID" value="XM_018253486.2"/>
</dbReference>
<feature type="domain" description="Nucleoplasmin core" evidence="4">
    <location>
        <begin position="22"/>
        <end position="119"/>
    </location>
</feature>
<protein>
    <submittedName>
        <fullName evidence="6">Nucleoplasmin isoform X1</fullName>
    </submittedName>
</protein>
<keyword evidence="3" id="KW-0539">Nucleus</keyword>
<dbReference type="GO" id="GO:0005654">
    <property type="term" value="C:nucleoplasm"/>
    <property type="evidence" value="ECO:0000318"/>
    <property type="project" value="GO_Central"/>
</dbReference>
<dbReference type="PANTHER" id="PTHR22747">
    <property type="entry name" value="NUCLEOPLASMIN"/>
    <property type="match status" value="1"/>
</dbReference>
<reference evidence="6" key="1">
    <citation type="submission" date="2025-08" db="UniProtKB">
        <authorList>
            <consortium name="RefSeq"/>
        </authorList>
    </citation>
    <scope>IDENTIFICATION</scope>
    <source>
        <strain evidence="6">J_2021</strain>
        <tissue evidence="6">Erythrocytes</tissue>
    </source>
</reference>
<dbReference type="Proteomes" id="UP000186698">
    <property type="component" value="Chromosome 3L"/>
</dbReference>
<dbReference type="CTD" id="108711601"/>
<dbReference type="GO" id="GO:0003682">
    <property type="term" value="F:chromatin binding"/>
    <property type="evidence" value="ECO:0000318"/>
    <property type="project" value="GO_Central"/>
</dbReference>
<dbReference type="OMA" id="RHCMPMV"/>
<organism evidence="5 6">
    <name type="scientific">Xenopus laevis</name>
    <name type="common">African clawed frog</name>
    <dbReference type="NCBI Taxonomy" id="8355"/>
    <lineage>
        <taxon>Eukaryota</taxon>
        <taxon>Metazoa</taxon>
        <taxon>Chordata</taxon>
        <taxon>Craniata</taxon>
        <taxon>Vertebrata</taxon>
        <taxon>Euteleostomi</taxon>
        <taxon>Amphibia</taxon>
        <taxon>Batrachia</taxon>
        <taxon>Anura</taxon>
        <taxon>Pipoidea</taxon>
        <taxon>Pipidae</taxon>
        <taxon>Xenopodinae</taxon>
        <taxon>Xenopus</taxon>
        <taxon>Xenopus</taxon>
    </lineage>
</organism>
<dbReference type="Pfam" id="PF03066">
    <property type="entry name" value="Nucleoplasmin"/>
    <property type="match status" value="1"/>
</dbReference>
<dbReference type="InterPro" id="IPR024057">
    <property type="entry name" value="Nucleoplasmin_core_dom"/>
</dbReference>
<proteinExistence type="inferred from homology"/>
<dbReference type="GO" id="GO:0005737">
    <property type="term" value="C:cytoplasm"/>
    <property type="evidence" value="ECO:0000318"/>
    <property type="project" value="GO_Central"/>
</dbReference>
<accession>A0A1L8H200</accession>
<dbReference type="SUPFAM" id="SSF69203">
    <property type="entry name" value="Nucleoplasmin-like core domain"/>
    <property type="match status" value="1"/>
</dbReference>
<dbReference type="AlphaFoldDB" id="A0A1L8H200"/>
<dbReference type="Gene3D" id="2.60.120.340">
    <property type="entry name" value="Nucleoplasmin core domain"/>
    <property type="match status" value="1"/>
</dbReference>
<dbReference type="InterPro" id="IPR004301">
    <property type="entry name" value="Nucleoplasmin"/>
</dbReference>
<dbReference type="Bgee" id="108711601">
    <property type="expression patterns" value="Expressed in gastrula and 10 other cell types or tissues"/>
</dbReference>
<evidence type="ECO:0000256" key="3">
    <source>
        <dbReference type="ARBA" id="ARBA00023242"/>
    </source>
</evidence>
<evidence type="ECO:0000313" key="6">
    <source>
        <dbReference type="RefSeq" id="XP_018108975.1"/>
    </source>
</evidence>
<comment type="similarity">
    <text evidence="2">Belongs to the nucleoplasmin family.</text>
</comment>
<dbReference type="OrthoDB" id="6075101at2759"/>
<dbReference type="PANTHER" id="PTHR22747:SF39">
    <property type="entry name" value="NUCLEOPLASMIN CORE DOMAIN-CONTAINING PROTEIN"/>
    <property type="match status" value="1"/>
</dbReference>
<evidence type="ECO:0000256" key="1">
    <source>
        <dbReference type="ARBA" id="ARBA00004123"/>
    </source>
</evidence>
<evidence type="ECO:0000256" key="2">
    <source>
        <dbReference type="ARBA" id="ARBA00010744"/>
    </source>
</evidence>
<dbReference type="GO" id="GO:0042393">
    <property type="term" value="F:histone binding"/>
    <property type="evidence" value="ECO:0000318"/>
    <property type="project" value="GO_Central"/>
</dbReference>
<dbReference type="GO" id="GO:0003723">
    <property type="term" value="F:RNA binding"/>
    <property type="evidence" value="ECO:0000318"/>
    <property type="project" value="GO_Central"/>
</dbReference>
<comment type="subcellular location">
    <subcellularLocation>
        <location evidence="1">Nucleus</location>
    </subcellularLocation>
</comment>
<evidence type="ECO:0000313" key="7">
    <source>
        <dbReference type="Xenbase" id="XB-GENE-5867548"/>
    </source>
</evidence>
<dbReference type="GO" id="GO:0005730">
    <property type="term" value="C:nucleolus"/>
    <property type="evidence" value="ECO:0000318"/>
    <property type="project" value="GO_Central"/>
</dbReference>
<sequence length="134" mass="14815">MSSDELQLSSIHSESDKRPPVVWGCVLSKDHKTYVFKPEDDFLEHLLKLWTICLATEAKDETNVVAAELHHTQGKPITIASLRPSVLPMINVNGLEFSTPVTFTLKSGSGPVYISGIHISLVDDVEDVTPENLF</sequence>
<dbReference type="Xenbase" id="XB-GENE-5867548">
    <property type="gene designation" value="XB5867546.L"/>
</dbReference>
<evidence type="ECO:0000259" key="4">
    <source>
        <dbReference type="Pfam" id="PF03066"/>
    </source>
</evidence>
<dbReference type="InterPro" id="IPR036824">
    <property type="entry name" value="Nucleoplasmin_core_dom_sf"/>
</dbReference>
<dbReference type="PaxDb" id="8355-A0A1L8H200"/>
<gene>
    <name evidence="6 7" type="primary">XB5867546.L</name>
</gene>
<dbReference type="GeneID" id="108711601"/>
<dbReference type="GO" id="GO:0006338">
    <property type="term" value="P:chromatin remodeling"/>
    <property type="evidence" value="ECO:0000318"/>
    <property type="project" value="GO_Central"/>
</dbReference>
<dbReference type="KEGG" id="xla:108711601"/>
<dbReference type="AGR" id="Xenbase:XB-GENE-5867548"/>
<evidence type="ECO:0000313" key="5">
    <source>
        <dbReference type="Proteomes" id="UP000186698"/>
    </source>
</evidence>
<keyword evidence="5" id="KW-1185">Reference proteome</keyword>
<name>A0A1L8H200_XENLA</name>